<dbReference type="GO" id="GO:0000302">
    <property type="term" value="P:response to reactive oxygen species"/>
    <property type="evidence" value="ECO:0007669"/>
    <property type="project" value="TreeGrafter"/>
</dbReference>
<proteinExistence type="predicted"/>
<evidence type="ECO:0000313" key="4">
    <source>
        <dbReference type="Proteomes" id="UP000494165"/>
    </source>
</evidence>
<dbReference type="Gene3D" id="2.40.128.20">
    <property type="match status" value="1"/>
</dbReference>
<dbReference type="OrthoDB" id="8186134at2759"/>
<name>A0A8S1D2V3_9INSE</name>
<evidence type="ECO:0000313" key="3">
    <source>
        <dbReference type="EMBL" id="CAB3375977.1"/>
    </source>
</evidence>
<comment type="caution">
    <text evidence="3">The sequence shown here is derived from an EMBL/GenBank/DDBJ whole genome shotgun (WGS) entry which is preliminary data.</text>
</comment>
<dbReference type="Proteomes" id="UP000494165">
    <property type="component" value="Unassembled WGS sequence"/>
</dbReference>
<feature type="region of interest" description="Disordered" evidence="1">
    <location>
        <begin position="1"/>
        <end position="45"/>
    </location>
</feature>
<keyword evidence="4" id="KW-1185">Reference proteome</keyword>
<sequence>MLHNKKVDSRESGRLTLPVRSEGLLRPPRDSVSPQDHVLGTSVRGDACSPNKRGAICSAATRRTARLKDGDKSSSRKFQSTCSAAGGDMQLASVATRSMWHLLVTVAALAVGAAVPAGAASSMTNARKPSLVDETLCPKVKPMRHFDLTQIEGSWAFQQYFASSEEALAYRCMRGEMRVDSTAAGILITMTFRYGYIDDPDDDVITGNMTWVIPDLNHPAHWEHAEQPYEGVYNTYVLDTDYKEWLLLLHCAEKKQTPRYLSSIIMSRSPEPLGPAVLSYLRDKLVRYDVPLEYVFPVEQEDCSPKEATAGGGLVFGHNLARKTGRKRF</sequence>
<keyword evidence="2" id="KW-0812">Transmembrane</keyword>
<keyword evidence="2" id="KW-0472">Membrane</keyword>
<organism evidence="3 4">
    <name type="scientific">Cloeon dipterum</name>
    <dbReference type="NCBI Taxonomy" id="197152"/>
    <lineage>
        <taxon>Eukaryota</taxon>
        <taxon>Metazoa</taxon>
        <taxon>Ecdysozoa</taxon>
        <taxon>Arthropoda</taxon>
        <taxon>Hexapoda</taxon>
        <taxon>Insecta</taxon>
        <taxon>Pterygota</taxon>
        <taxon>Palaeoptera</taxon>
        <taxon>Ephemeroptera</taxon>
        <taxon>Pisciforma</taxon>
        <taxon>Baetidae</taxon>
        <taxon>Cloeon</taxon>
    </lineage>
</organism>
<feature type="compositionally biased region" description="Basic and acidic residues" evidence="1">
    <location>
        <begin position="1"/>
        <end position="13"/>
    </location>
</feature>
<reference evidence="3 4" key="1">
    <citation type="submission" date="2020-04" db="EMBL/GenBank/DDBJ databases">
        <authorList>
            <person name="Alioto T."/>
            <person name="Alioto T."/>
            <person name="Gomez Garrido J."/>
        </authorList>
    </citation>
    <scope>NUCLEOTIDE SEQUENCE [LARGE SCALE GENOMIC DNA]</scope>
</reference>
<dbReference type="InterPro" id="IPR012674">
    <property type="entry name" value="Calycin"/>
</dbReference>
<accession>A0A8S1D2V3</accession>
<dbReference type="GO" id="GO:0006629">
    <property type="term" value="P:lipid metabolic process"/>
    <property type="evidence" value="ECO:0007669"/>
    <property type="project" value="TreeGrafter"/>
</dbReference>
<dbReference type="PANTHER" id="PTHR10612">
    <property type="entry name" value="APOLIPOPROTEIN D"/>
    <property type="match status" value="1"/>
</dbReference>
<dbReference type="AlphaFoldDB" id="A0A8S1D2V3"/>
<protein>
    <recommendedName>
        <fullName evidence="5">VDE lipocalin domain-containing protein</fullName>
    </recommendedName>
</protein>
<keyword evidence="2" id="KW-1133">Transmembrane helix</keyword>
<evidence type="ECO:0000256" key="2">
    <source>
        <dbReference type="SAM" id="Phobius"/>
    </source>
</evidence>
<evidence type="ECO:0000256" key="1">
    <source>
        <dbReference type="SAM" id="MobiDB-lite"/>
    </source>
</evidence>
<evidence type="ECO:0008006" key="5">
    <source>
        <dbReference type="Google" id="ProtNLM"/>
    </source>
</evidence>
<dbReference type="GO" id="GO:0005737">
    <property type="term" value="C:cytoplasm"/>
    <property type="evidence" value="ECO:0007669"/>
    <property type="project" value="TreeGrafter"/>
</dbReference>
<feature type="transmembrane region" description="Helical" evidence="2">
    <location>
        <begin position="99"/>
        <end position="119"/>
    </location>
</feature>
<dbReference type="SUPFAM" id="SSF50814">
    <property type="entry name" value="Lipocalins"/>
    <property type="match status" value="1"/>
</dbReference>
<dbReference type="PANTHER" id="PTHR10612:SF11">
    <property type="entry name" value="KARL, ISOFORM A"/>
    <property type="match status" value="1"/>
</dbReference>
<dbReference type="EMBL" id="CADEPI010000122">
    <property type="protein sequence ID" value="CAB3375977.1"/>
    <property type="molecule type" value="Genomic_DNA"/>
</dbReference>
<gene>
    <name evidence="3" type="ORF">CLODIP_2_CD14166</name>
</gene>